<reference evidence="4 5" key="1">
    <citation type="journal article" date="2016" name="Mol. Biol. Evol.">
        <title>Comparative Genomics of Early-Diverging Mushroom-Forming Fungi Provides Insights into the Origins of Lignocellulose Decay Capabilities.</title>
        <authorList>
            <person name="Nagy L.G."/>
            <person name="Riley R."/>
            <person name="Tritt A."/>
            <person name="Adam C."/>
            <person name="Daum C."/>
            <person name="Floudas D."/>
            <person name="Sun H."/>
            <person name="Yadav J.S."/>
            <person name="Pangilinan J."/>
            <person name="Larsson K.H."/>
            <person name="Matsuura K."/>
            <person name="Barry K."/>
            <person name="Labutti K."/>
            <person name="Kuo R."/>
            <person name="Ohm R.A."/>
            <person name="Bhattacharya S.S."/>
            <person name="Shirouzu T."/>
            <person name="Yoshinaga Y."/>
            <person name="Martin F.M."/>
            <person name="Grigoriev I.V."/>
            <person name="Hibbett D.S."/>
        </authorList>
    </citation>
    <scope>NUCLEOTIDE SEQUENCE [LARGE SCALE GENOMIC DNA]</scope>
    <source>
        <strain evidence="4 5">93-53</strain>
    </source>
</reference>
<dbReference type="RefSeq" id="XP_040762784.1">
    <property type="nucleotide sequence ID" value="XM_040909195.1"/>
</dbReference>
<comment type="similarity">
    <text evidence="1 3">Belongs to the short-chain dehydrogenases/reductases (SDR) family.</text>
</comment>
<protein>
    <submittedName>
        <fullName evidence="4">NAD-P-binding protein</fullName>
    </submittedName>
</protein>
<proteinExistence type="inferred from homology"/>
<evidence type="ECO:0000256" key="1">
    <source>
        <dbReference type="ARBA" id="ARBA00006484"/>
    </source>
</evidence>
<dbReference type="InParanoid" id="A0A165DJW2"/>
<dbReference type="SUPFAM" id="SSF51735">
    <property type="entry name" value="NAD(P)-binding Rossmann-fold domains"/>
    <property type="match status" value="1"/>
</dbReference>
<dbReference type="CDD" id="cd05374">
    <property type="entry name" value="17beta-HSD-like_SDR_c"/>
    <property type="match status" value="1"/>
</dbReference>
<dbReference type="PANTHER" id="PTHR43976:SF16">
    <property type="entry name" value="SHORT-CHAIN DEHYDROGENASE_REDUCTASE FAMILY PROTEIN"/>
    <property type="match status" value="1"/>
</dbReference>
<dbReference type="STRING" id="1314785.A0A165DJW2"/>
<accession>A0A165DJW2</accession>
<evidence type="ECO:0000313" key="5">
    <source>
        <dbReference type="Proteomes" id="UP000076871"/>
    </source>
</evidence>
<dbReference type="PANTHER" id="PTHR43976">
    <property type="entry name" value="SHORT CHAIN DEHYDROGENASE"/>
    <property type="match status" value="1"/>
</dbReference>
<dbReference type="GeneID" id="63826224"/>
<sequence>MTEQQLVWFITGTSSGLGRYLIDSVLARGDRAIATVRHLENFTYPNADKCRLHVIELDVTEDEDNIKKKVSDSLAVWGRIDVLVNNAGYVSKSFVEEGGTKEAIAQFQTNVFGAISVTNAVLPHMRERKAGTVVFVGSRSVWNAHFTTAAFYMASKAAIHTISETLAAELAPFNIRVLLIVPGEFRTPGNGKRPYALNHHVQDYDGAREATIQRLEEHFKHVRGDPAKAMELLVDVVRGEGKAKGRPFPARLLLGDATFKGAKAHCERMKEDMEAWEDVAMDLDFDGCT</sequence>
<dbReference type="InterPro" id="IPR002347">
    <property type="entry name" value="SDR_fam"/>
</dbReference>
<dbReference type="Proteomes" id="UP000076871">
    <property type="component" value="Unassembled WGS sequence"/>
</dbReference>
<dbReference type="OrthoDB" id="1274115at2759"/>
<evidence type="ECO:0000256" key="3">
    <source>
        <dbReference type="RuleBase" id="RU000363"/>
    </source>
</evidence>
<name>A0A165DJW2_9APHY</name>
<keyword evidence="2" id="KW-0560">Oxidoreductase</keyword>
<dbReference type="GO" id="GO:0016491">
    <property type="term" value="F:oxidoreductase activity"/>
    <property type="evidence" value="ECO:0007669"/>
    <property type="project" value="UniProtKB-KW"/>
</dbReference>
<evidence type="ECO:0000256" key="2">
    <source>
        <dbReference type="ARBA" id="ARBA00023002"/>
    </source>
</evidence>
<dbReference type="PRINTS" id="PR00080">
    <property type="entry name" value="SDRFAMILY"/>
</dbReference>
<dbReference type="Pfam" id="PF00106">
    <property type="entry name" value="adh_short"/>
    <property type="match status" value="1"/>
</dbReference>
<dbReference type="InterPro" id="IPR036291">
    <property type="entry name" value="NAD(P)-bd_dom_sf"/>
</dbReference>
<dbReference type="Gene3D" id="3.40.50.720">
    <property type="entry name" value="NAD(P)-binding Rossmann-like Domain"/>
    <property type="match status" value="1"/>
</dbReference>
<keyword evidence="5" id="KW-1185">Reference proteome</keyword>
<dbReference type="AlphaFoldDB" id="A0A165DJW2"/>
<evidence type="ECO:0000313" key="4">
    <source>
        <dbReference type="EMBL" id="KZT05044.1"/>
    </source>
</evidence>
<dbReference type="EMBL" id="KV427632">
    <property type="protein sequence ID" value="KZT05044.1"/>
    <property type="molecule type" value="Genomic_DNA"/>
</dbReference>
<gene>
    <name evidence="4" type="ORF">LAESUDRAFT_727293</name>
</gene>
<organism evidence="4 5">
    <name type="scientific">Laetiporus sulphureus 93-53</name>
    <dbReference type="NCBI Taxonomy" id="1314785"/>
    <lineage>
        <taxon>Eukaryota</taxon>
        <taxon>Fungi</taxon>
        <taxon>Dikarya</taxon>
        <taxon>Basidiomycota</taxon>
        <taxon>Agaricomycotina</taxon>
        <taxon>Agaricomycetes</taxon>
        <taxon>Polyporales</taxon>
        <taxon>Laetiporus</taxon>
    </lineage>
</organism>
<dbReference type="PRINTS" id="PR00081">
    <property type="entry name" value="GDHRDH"/>
</dbReference>
<dbReference type="InterPro" id="IPR051911">
    <property type="entry name" value="SDR_oxidoreductase"/>
</dbReference>